<feature type="transmembrane region" description="Helical" evidence="7">
    <location>
        <begin position="81"/>
        <end position="100"/>
    </location>
</feature>
<feature type="transmembrane region" description="Helical" evidence="7">
    <location>
        <begin position="310"/>
        <end position="332"/>
    </location>
</feature>
<comment type="caution">
    <text evidence="9">The sequence shown here is derived from an EMBL/GenBank/DDBJ whole genome shotgun (WGS) entry which is preliminary data.</text>
</comment>
<reference evidence="9 10" key="1">
    <citation type="submission" date="2021-03" db="EMBL/GenBank/DDBJ databases">
        <title>Antimicrobial resistance genes in bacteria isolated from Japanese honey, and their potential for conferring macrolide and lincosamide resistance in the American foulbrood pathogen Paenibacillus larvae.</title>
        <authorList>
            <person name="Okamoto M."/>
            <person name="Kumagai M."/>
            <person name="Kanamori H."/>
            <person name="Takamatsu D."/>
        </authorList>
    </citation>
    <scope>NUCLEOTIDE SEQUENCE [LARGE SCALE GENOMIC DNA]</scope>
    <source>
        <strain evidence="9 10">J1TS3</strain>
    </source>
</reference>
<protein>
    <submittedName>
        <fullName evidence="9">MFS transporter</fullName>
    </submittedName>
</protein>
<keyword evidence="6 7" id="KW-0472">Membrane</keyword>
<organism evidence="9 10">
    <name type="scientific">Siminovitchia fordii</name>
    <dbReference type="NCBI Taxonomy" id="254759"/>
    <lineage>
        <taxon>Bacteria</taxon>
        <taxon>Bacillati</taxon>
        <taxon>Bacillota</taxon>
        <taxon>Bacilli</taxon>
        <taxon>Bacillales</taxon>
        <taxon>Bacillaceae</taxon>
        <taxon>Siminovitchia</taxon>
    </lineage>
</organism>
<keyword evidence="3" id="KW-1003">Cell membrane</keyword>
<dbReference type="InterPro" id="IPR020846">
    <property type="entry name" value="MFS_dom"/>
</dbReference>
<name>A0ABQ4K2J0_9BACI</name>
<feature type="transmembrane region" description="Helical" evidence="7">
    <location>
        <begin position="106"/>
        <end position="127"/>
    </location>
</feature>
<gene>
    <name evidence="9" type="ORF">J1TS3_09900</name>
</gene>
<feature type="transmembrane region" description="Helical" evidence="7">
    <location>
        <begin position="12"/>
        <end position="38"/>
    </location>
</feature>
<evidence type="ECO:0000256" key="6">
    <source>
        <dbReference type="ARBA" id="ARBA00023136"/>
    </source>
</evidence>
<sequence length="406" mass="45036">MLFISIEKRNLWIMWICNFIIAASMTMVLPFLSLYISTFGDFSAEYIQRWSGFIFGVTFVTAFFMSPIWGRIGDKYGFKPILIINGLGIATSIFLMGFMHHVHGLFLLRLFMGIVTGFIPTSVALIAKQTSKKEAGETLGTLQMGTVSGTLFGPLIGGVMADTFGFQYTFIITSMSIVLATVVVIFGIVEKIHDNQYKTKLRPSKKAVIQLILKRRMLVSVMAIAFIVQAGLFSIQPLLSLYVSELTKADSVAFLSGLAFSATGFGNLLLTRKWGKLGDDIGYDRVMMILLVLAAVLIVPQALVTELWQLVILRFLFGMAVGGMLPCITAYIRIEAPYELQGEILGYNQSCRFLGNVVGPMIGGIFSGFMGISSVFYVTGFLFLLAFGLLWWSIKQSRQAKIREIY</sequence>
<feature type="transmembrane region" description="Helical" evidence="7">
    <location>
        <begin position="376"/>
        <end position="394"/>
    </location>
</feature>
<evidence type="ECO:0000259" key="8">
    <source>
        <dbReference type="PROSITE" id="PS50850"/>
    </source>
</evidence>
<feature type="transmembrane region" description="Helical" evidence="7">
    <location>
        <begin position="50"/>
        <end position="69"/>
    </location>
</feature>
<keyword evidence="2" id="KW-0813">Transport</keyword>
<feature type="transmembrane region" description="Helical" evidence="7">
    <location>
        <begin position="166"/>
        <end position="189"/>
    </location>
</feature>
<dbReference type="InterPro" id="IPR011701">
    <property type="entry name" value="MFS"/>
</dbReference>
<dbReference type="SUPFAM" id="SSF103473">
    <property type="entry name" value="MFS general substrate transporter"/>
    <property type="match status" value="1"/>
</dbReference>
<evidence type="ECO:0000256" key="5">
    <source>
        <dbReference type="ARBA" id="ARBA00022989"/>
    </source>
</evidence>
<feature type="transmembrane region" description="Helical" evidence="7">
    <location>
        <begin position="139"/>
        <end position="160"/>
    </location>
</feature>
<dbReference type="PANTHER" id="PTHR43414:SF3">
    <property type="entry name" value="LMO2377 PROTEIN"/>
    <property type="match status" value="1"/>
</dbReference>
<keyword evidence="4 7" id="KW-0812">Transmembrane</keyword>
<evidence type="ECO:0000256" key="7">
    <source>
        <dbReference type="SAM" id="Phobius"/>
    </source>
</evidence>
<proteinExistence type="predicted"/>
<keyword evidence="5 7" id="KW-1133">Transmembrane helix</keyword>
<dbReference type="Pfam" id="PF07690">
    <property type="entry name" value="MFS_1"/>
    <property type="match status" value="1"/>
</dbReference>
<evidence type="ECO:0000256" key="4">
    <source>
        <dbReference type="ARBA" id="ARBA00022692"/>
    </source>
</evidence>
<dbReference type="EMBL" id="BOQT01000002">
    <property type="protein sequence ID" value="GIN19856.1"/>
    <property type="molecule type" value="Genomic_DNA"/>
</dbReference>
<dbReference type="InterPro" id="IPR036259">
    <property type="entry name" value="MFS_trans_sf"/>
</dbReference>
<evidence type="ECO:0000256" key="3">
    <source>
        <dbReference type="ARBA" id="ARBA00022475"/>
    </source>
</evidence>
<evidence type="ECO:0000256" key="2">
    <source>
        <dbReference type="ARBA" id="ARBA00022448"/>
    </source>
</evidence>
<dbReference type="Proteomes" id="UP000680279">
    <property type="component" value="Unassembled WGS sequence"/>
</dbReference>
<feature type="transmembrane region" description="Helical" evidence="7">
    <location>
        <begin position="251"/>
        <end position="270"/>
    </location>
</feature>
<feature type="transmembrane region" description="Helical" evidence="7">
    <location>
        <begin position="282"/>
        <end position="304"/>
    </location>
</feature>
<dbReference type="PROSITE" id="PS50850">
    <property type="entry name" value="MFS"/>
    <property type="match status" value="1"/>
</dbReference>
<dbReference type="Gene3D" id="1.20.1250.20">
    <property type="entry name" value="MFS general substrate transporter like domains"/>
    <property type="match status" value="2"/>
</dbReference>
<dbReference type="PANTHER" id="PTHR43414">
    <property type="entry name" value="MULTIDRUG RESISTANCE PROTEIN MDTG"/>
    <property type="match status" value="1"/>
</dbReference>
<evidence type="ECO:0000313" key="9">
    <source>
        <dbReference type="EMBL" id="GIN19856.1"/>
    </source>
</evidence>
<feature type="transmembrane region" description="Helical" evidence="7">
    <location>
        <begin position="353"/>
        <end position="370"/>
    </location>
</feature>
<feature type="transmembrane region" description="Helical" evidence="7">
    <location>
        <begin position="218"/>
        <end position="239"/>
    </location>
</feature>
<comment type="subcellular location">
    <subcellularLocation>
        <location evidence="1">Cell membrane</location>
        <topology evidence="1">Multi-pass membrane protein</topology>
    </subcellularLocation>
</comment>
<accession>A0ABQ4K2J0</accession>
<evidence type="ECO:0000313" key="10">
    <source>
        <dbReference type="Proteomes" id="UP000680279"/>
    </source>
</evidence>
<keyword evidence="10" id="KW-1185">Reference proteome</keyword>
<evidence type="ECO:0000256" key="1">
    <source>
        <dbReference type="ARBA" id="ARBA00004651"/>
    </source>
</evidence>
<feature type="domain" description="Major facilitator superfamily (MFS) profile" evidence="8">
    <location>
        <begin position="10"/>
        <end position="398"/>
    </location>
</feature>